<dbReference type="PANTHER" id="PTHR48079">
    <property type="entry name" value="PROTEIN YEEZ"/>
    <property type="match status" value="1"/>
</dbReference>
<reference evidence="2 3" key="1">
    <citation type="submission" date="2015-07" db="EMBL/GenBank/DDBJ databases">
        <title>Complete genome sequence of Mycobacterium goodii X7B, a facultative thermophilic biodesulfurizing bacterium.</title>
        <authorList>
            <person name="Yu B."/>
            <person name="Li F."/>
            <person name="Xu P."/>
        </authorList>
    </citation>
    <scope>NUCLEOTIDE SEQUENCE [LARGE SCALE GENOMIC DNA]</scope>
    <source>
        <strain evidence="2 3">X7B</strain>
    </source>
</reference>
<evidence type="ECO:0000259" key="1">
    <source>
        <dbReference type="Pfam" id="PF01370"/>
    </source>
</evidence>
<dbReference type="EMBL" id="CP012150">
    <property type="protein sequence ID" value="AKS34196.1"/>
    <property type="molecule type" value="Genomic_DNA"/>
</dbReference>
<organism evidence="2 3">
    <name type="scientific">Mycolicibacterium goodii</name>
    <name type="common">Mycobacterium goodii</name>
    <dbReference type="NCBI Taxonomy" id="134601"/>
    <lineage>
        <taxon>Bacteria</taxon>
        <taxon>Bacillati</taxon>
        <taxon>Actinomycetota</taxon>
        <taxon>Actinomycetes</taxon>
        <taxon>Mycobacteriales</taxon>
        <taxon>Mycobacteriaceae</taxon>
        <taxon>Mycolicibacterium</taxon>
    </lineage>
</organism>
<accession>A0A0K0X9Z4</accession>
<dbReference type="InterPro" id="IPR001509">
    <property type="entry name" value="Epimerase_deHydtase"/>
</dbReference>
<dbReference type="Gene3D" id="3.40.50.720">
    <property type="entry name" value="NAD(P)-binding Rossmann-like Domain"/>
    <property type="match status" value="1"/>
</dbReference>
<dbReference type="SUPFAM" id="SSF51735">
    <property type="entry name" value="NAD(P)-binding Rossmann-fold domains"/>
    <property type="match status" value="1"/>
</dbReference>
<dbReference type="PANTHER" id="PTHR48079:SF6">
    <property type="entry name" value="NAD(P)-BINDING DOMAIN-CONTAINING PROTEIN-RELATED"/>
    <property type="match status" value="1"/>
</dbReference>
<evidence type="ECO:0000313" key="3">
    <source>
        <dbReference type="Proteomes" id="UP000062255"/>
    </source>
</evidence>
<name>A0A0K0X9Z4_MYCGD</name>
<dbReference type="InterPro" id="IPR036291">
    <property type="entry name" value="NAD(P)-bd_dom_sf"/>
</dbReference>
<protein>
    <submittedName>
        <fullName evidence="2">3-beta hydroxysteroid dehydrogenase</fullName>
    </submittedName>
</protein>
<dbReference type="GO" id="GO:0005737">
    <property type="term" value="C:cytoplasm"/>
    <property type="evidence" value="ECO:0007669"/>
    <property type="project" value="TreeGrafter"/>
</dbReference>
<dbReference type="Proteomes" id="UP000062255">
    <property type="component" value="Chromosome"/>
</dbReference>
<dbReference type="AlphaFoldDB" id="A0A0K0X9Z4"/>
<dbReference type="CDD" id="cd05262">
    <property type="entry name" value="SDR_a7"/>
    <property type="match status" value="1"/>
</dbReference>
<dbReference type="RefSeq" id="WP_049746644.1">
    <property type="nucleotide sequence ID" value="NZ_CP012150.1"/>
</dbReference>
<gene>
    <name evidence="2" type="ORF">AFA91_22440</name>
</gene>
<dbReference type="STRING" id="134601.AFA91_22440"/>
<dbReference type="PATRIC" id="fig|134601.6.peg.4631"/>
<proteinExistence type="predicted"/>
<sequence>MRVFVTGASGFIGTAVCDELIAAGHEVTGLARSDASAQALAKAGRGVHRGDLNDLDSLRSGAAAADGVIHLAFVHDFADFAGSAQTDRLAIETLGDALAGSDRPLIVAAGIAGLPAGTTEDDPTPPGYPRFSEPTVLEQVSKGVRASAVRLPPSVHGAGDYGFVPELISVARTRGVSGYPGEGANVWSAVHRADAARVFRRALEDTPAGSRWHAVAEEGIPAREIAETIGRNLGIPVASIPQPDVTSHFGWIGSFFSLDANVSGALTRQRLGWEPTGPGLLADLDAGHYFQPGLETVTG</sequence>
<evidence type="ECO:0000313" key="2">
    <source>
        <dbReference type="EMBL" id="AKS34196.1"/>
    </source>
</evidence>
<feature type="domain" description="NAD-dependent epimerase/dehydratase" evidence="1">
    <location>
        <begin position="3"/>
        <end position="75"/>
    </location>
</feature>
<dbReference type="KEGG" id="mgo:AFA91_22440"/>
<dbReference type="InterPro" id="IPR051783">
    <property type="entry name" value="NAD(P)-dependent_oxidoreduct"/>
</dbReference>
<dbReference type="GO" id="GO:0004029">
    <property type="term" value="F:aldehyde dehydrogenase (NAD+) activity"/>
    <property type="evidence" value="ECO:0007669"/>
    <property type="project" value="TreeGrafter"/>
</dbReference>
<dbReference type="OrthoDB" id="9787292at2"/>
<dbReference type="Pfam" id="PF01370">
    <property type="entry name" value="Epimerase"/>
    <property type="match status" value="1"/>
</dbReference>